<gene>
    <name evidence="1" type="ORF">BN938_0054</name>
</gene>
<dbReference type="KEGG" id="rbc:BN938_0054"/>
<proteinExistence type="predicted"/>
<accession>A0A060R5N5</accession>
<dbReference type="STRING" id="1433126.BN938_0054"/>
<evidence type="ECO:0000313" key="2">
    <source>
        <dbReference type="Proteomes" id="UP000027616"/>
    </source>
</evidence>
<keyword evidence="2" id="KW-1185">Reference proteome</keyword>
<reference evidence="1 2" key="1">
    <citation type="journal article" date="2015" name="Genome Announc.">
        <title>Complete Genome Sequence of the Novel Leech Symbiont Mucinivorans hirudinis M3T.</title>
        <authorList>
            <person name="Nelson M.C."/>
            <person name="Bomar L."/>
            <person name="Graf J."/>
        </authorList>
    </citation>
    <scope>NUCLEOTIDE SEQUENCE [LARGE SCALE GENOMIC DNA]</scope>
    <source>
        <strain evidence="2">M3</strain>
    </source>
</reference>
<dbReference type="AlphaFoldDB" id="A0A060R5N5"/>
<protein>
    <submittedName>
        <fullName evidence="1">Uncharacterized protein</fullName>
    </submittedName>
</protein>
<organism evidence="1 2">
    <name type="scientific">Mucinivorans hirudinis</name>
    <dbReference type="NCBI Taxonomy" id="1433126"/>
    <lineage>
        <taxon>Bacteria</taxon>
        <taxon>Pseudomonadati</taxon>
        <taxon>Bacteroidota</taxon>
        <taxon>Bacteroidia</taxon>
        <taxon>Bacteroidales</taxon>
        <taxon>Rikenellaceae</taxon>
        <taxon>Mucinivorans</taxon>
    </lineage>
</organism>
<dbReference type="EMBL" id="HG934468">
    <property type="protein sequence ID" value="CDN30161.1"/>
    <property type="molecule type" value="Genomic_DNA"/>
</dbReference>
<name>A0A060R5N5_9BACT</name>
<sequence>MSGTSLKRSLLSLGSDISSELDYPLLLYQKGKYDLNGE</sequence>
<dbReference type="HOGENOM" id="CLU_3330302_0_0_10"/>
<dbReference type="Proteomes" id="UP000027616">
    <property type="component" value="Chromosome I"/>
</dbReference>
<evidence type="ECO:0000313" key="1">
    <source>
        <dbReference type="EMBL" id="CDN30161.1"/>
    </source>
</evidence>